<sequence length="383" mass="41138">MHRTGSVDTGCRCRLNRRMTESLRSVLERHAAEGVFPGLVGVDGAADGTLETVAVGALPADAIVRIQSMTKSVLAVATLRLVQQGRLGLDDPVERWLPELADRRVLREPNAELDDTVPAERPITVRHLLTNTSGYGVMTVPCPLGAAMAEAGVEAGQEPLAIGAEDWLRAIASLPLAFHPGEGWRYHHSFGILGILLSRATGGLDAHLRRELFEPLGMVDTGFSVPREQAHRLPAAVRRVADGSLVEVEPAAGGLSAAPAPFDLSHSELVSTAADFAAFARMLADRGRHEGRSFLAPEMLVSMRTDQVPERSKADDSFFPGFWDGTGWGFGVSVLTEGPNAGRFGWSGGLGTDFFVDPDGSFRVVLTQLEMGPEVMRLFAELQ</sequence>
<evidence type="ECO:0000259" key="1">
    <source>
        <dbReference type="Pfam" id="PF00144"/>
    </source>
</evidence>
<dbReference type="SUPFAM" id="SSF56601">
    <property type="entry name" value="beta-lactamase/transpeptidase-like"/>
    <property type="match status" value="1"/>
</dbReference>
<dbReference type="Proteomes" id="UP001500851">
    <property type="component" value="Unassembled WGS sequence"/>
</dbReference>
<comment type="caution">
    <text evidence="2">The sequence shown here is derived from an EMBL/GenBank/DDBJ whole genome shotgun (WGS) entry which is preliminary data.</text>
</comment>
<protein>
    <submittedName>
        <fullName evidence="2">Serine hydrolase</fullName>
    </submittedName>
</protein>
<feature type="domain" description="Beta-lactamase-related" evidence="1">
    <location>
        <begin position="25"/>
        <end position="366"/>
    </location>
</feature>
<evidence type="ECO:0000313" key="2">
    <source>
        <dbReference type="EMBL" id="GAA1789584.1"/>
    </source>
</evidence>
<name>A0ABP4XNP3_9MICO</name>
<gene>
    <name evidence="2" type="ORF">GCM10009768_18320</name>
</gene>
<organism evidence="2 3">
    <name type="scientific">Leucobacter iarius</name>
    <dbReference type="NCBI Taxonomy" id="333963"/>
    <lineage>
        <taxon>Bacteria</taxon>
        <taxon>Bacillati</taxon>
        <taxon>Actinomycetota</taxon>
        <taxon>Actinomycetes</taxon>
        <taxon>Micrococcales</taxon>
        <taxon>Microbacteriaceae</taxon>
        <taxon>Leucobacter</taxon>
    </lineage>
</organism>
<keyword evidence="2" id="KW-0378">Hydrolase</keyword>
<accession>A0ABP4XNP3</accession>
<dbReference type="InterPro" id="IPR050789">
    <property type="entry name" value="Diverse_Enzym_Activities"/>
</dbReference>
<dbReference type="Gene3D" id="3.40.710.10">
    <property type="entry name" value="DD-peptidase/beta-lactamase superfamily"/>
    <property type="match status" value="1"/>
</dbReference>
<evidence type="ECO:0000313" key="3">
    <source>
        <dbReference type="Proteomes" id="UP001500851"/>
    </source>
</evidence>
<dbReference type="GO" id="GO:0016787">
    <property type="term" value="F:hydrolase activity"/>
    <property type="evidence" value="ECO:0007669"/>
    <property type="project" value="UniProtKB-KW"/>
</dbReference>
<dbReference type="EMBL" id="BAAAOB010000001">
    <property type="protein sequence ID" value="GAA1789584.1"/>
    <property type="molecule type" value="Genomic_DNA"/>
</dbReference>
<dbReference type="PANTHER" id="PTHR43283:SF3">
    <property type="entry name" value="BETA-LACTAMASE FAMILY PROTEIN (AFU_ORTHOLOGUE AFUA_5G07500)"/>
    <property type="match status" value="1"/>
</dbReference>
<keyword evidence="3" id="KW-1185">Reference proteome</keyword>
<dbReference type="InterPro" id="IPR001466">
    <property type="entry name" value="Beta-lactam-related"/>
</dbReference>
<reference evidence="3" key="1">
    <citation type="journal article" date="2019" name="Int. J. Syst. Evol. Microbiol.">
        <title>The Global Catalogue of Microorganisms (GCM) 10K type strain sequencing project: providing services to taxonomists for standard genome sequencing and annotation.</title>
        <authorList>
            <consortium name="The Broad Institute Genomics Platform"/>
            <consortium name="The Broad Institute Genome Sequencing Center for Infectious Disease"/>
            <person name="Wu L."/>
            <person name="Ma J."/>
        </authorList>
    </citation>
    <scope>NUCLEOTIDE SEQUENCE [LARGE SCALE GENOMIC DNA]</scope>
    <source>
        <strain evidence="3">JCM 14736</strain>
    </source>
</reference>
<dbReference type="PANTHER" id="PTHR43283">
    <property type="entry name" value="BETA-LACTAMASE-RELATED"/>
    <property type="match status" value="1"/>
</dbReference>
<dbReference type="InterPro" id="IPR012338">
    <property type="entry name" value="Beta-lactam/transpept-like"/>
</dbReference>
<proteinExistence type="predicted"/>
<dbReference type="Pfam" id="PF00144">
    <property type="entry name" value="Beta-lactamase"/>
    <property type="match status" value="1"/>
</dbReference>